<protein>
    <submittedName>
        <fullName evidence="1">5-nitroimidazole antibiotic resistance protein</fullName>
    </submittedName>
</protein>
<proteinExistence type="predicted"/>
<dbReference type="SUPFAM" id="SSF50475">
    <property type="entry name" value="FMN-binding split barrel"/>
    <property type="match status" value="1"/>
</dbReference>
<dbReference type="InterPro" id="IPR012349">
    <property type="entry name" value="Split_barrel_FMN-bd"/>
</dbReference>
<dbReference type="RefSeq" id="WP_011450118.1">
    <property type="nucleotide sequence ID" value="NC_007796.1"/>
</dbReference>
<sequence>MRRKDKELTDTERIEEILTGALFCHVALCDHDRPYCVPMCLAYHDGKILLHSADAGRKIDILHTNPHVCIIVETGIQ</sequence>
<dbReference type="AlphaFoldDB" id="Q2FNH3"/>
<dbReference type="eggNOG" id="arCOG00520">
    <property type="taxonomic scope" value="Archaea"/>
</dbReference>
<evidence type="ECO:0000313" key="1">
    <source>
        <dbReference type="EMBL" id="ABD42873.1"/>
    </source>
</evidence>
<reference evidence="2" key="1">
    <citation type="journal article" date="2016" name="Stand. Genomic Sci.">
        <title>Complete genome sequence of Methanospirillum hungatei type strain JF1.</title>
        <authorList>
            <person name="Gunsalus R.P."/>
            <person name="Cook L.E."/>
            <person name="Crable B."/>
            <person name="Rohlin L."/>
            <person name="McDonald E."/>
            <person name="Mouttaki H."/>
            <person name="Sieber J.R."/>
            <person name="Poweleit N."/>
            <person name="Zhou H."/>
            <person name="Lapidus A.L."/>
            <person name="Daligault H.E."/>
            <person name="Land M."/>
            <person name="Gilna P."/>
            <person name="Ivanova N."/>
            <person name="Kyrpides N."/>
            <person name="Culley D.E."/>
            <person name="McInerney M.J."/>
        </authorList>
    </citation>
    <scope>NUCLEOTIDE SEQUENCE [LARGE SCALE GENOMIC DNA]</scope>
    <source>
        <strain evidence="2">ATCC 27890 / DSM 864 / NBRC 100397 / JF-1</strain>
    </source>
</reference>
<dbReference type="PANTHER" id="PTHR34071">
    <property type="entry name" value="5-NITROIMIDAZOLE ANTIBIOTICS RESISTANCE PROTEIN, NIMA-FAMILY-RELATED PROTEIN-RELATED"/>
    <property type="match status" value="1"/>
</dbReference>
<dbReference type="KEGG" id="mhu:Mhun_3191"/>
<dbReference type="STRING" id="323259.Mhun_3191"/>
<dbReference type="EnsemblBacteria" id="ABD42873">
    <property type="protein sequence ID" value="ABD42873"/>
    <property type="gene ID" value="Mhun_3191"/>
</dbReference>
<dbReference type="InterPro" id="IPR024747">
    <property type="entry name" value="Pyridox_Oxase-rel"/>
</dbReference>
<dbReference type="Proteomes" id="UP000001941">
    <property type="component" value="Chromosome"/>
</dbReference>
<dbReference type="InParanoid" id="Q2FNH3"/>
<dbReference type="Pfam" id="PF12900">
    <property type="entry name" value="Pyridox_ox_2"/>
    <property type="match status" value="1"/>
</dbReference>
<dbReference type="EMBL" id="CP000254">
    <property type="protein sequence ID" value="ABD42873.1"/>
    <property type="molecule type" value="Genomic_DNA"/>
</dbReference>
<dbReference type="Gene3D" id="2.30.110.10">
    <property type="entry name" value="Electron Transport, Fmn-binding Protein, Chain A"/>
    <property type="match status" value="1"/>
</dbReference>
<gene>
    <name evidence="1" type="ordered locus">Mhun_3191</name>
</gene>
<accession>Q2FNH3</accession>
<dbReference type="GeneID" id="25393612"/>
<dbReference type="HOGENOM" id="CLU_184307_0_0_2"/>
<dbReference type="PANTHER" id="PTHR34071:SF2">
    <property type="entry name" value="FLAVIN-NUCLEOTIDE-BINDING PROTEIN"/>
    <property type="match status" value="1"/>
</dbReference>
<organism evidence="1 2">
    <name type="scientific">Methanospirillum hungatei JF-1 (strain ATCC 27890 / DSM 864 / NBRC 100397 / JF-1)</name>
    <dbReference type="NCBI Taxonomy" id="323259"/>
    <lineage>
        <taxon>Archaea</taxon>
        <taxon>Methanobacteriati</taxon>
        <taxon>Methanobacteriota</taxon>
        <taxon>Stenosarchaea group</taxon>
        <taxon>Methanomicrobia</taxon>
        <taxon>Methanomicrobiales</taxon>
        <taxon>Methanospirillaceae</taxon>
        <taxon>Methanospirillum</taxon>
    </lineage>
</organism>
<dbReference type="OrthoDB" id="953at2157"/>
<name>Q2FNH3_METHJ</name>
<evidence type="ECO:0000313" key="2">
    <source>
        <dbReference type="Proteomes" id="UP000001941"/>
    </source>
</evidence>
<keyword evidence="2" id="KW-1185">Reference proteome</keyword>